<dbReference type="Proteomes" id="UP000650424">
    <property type="component" value="Unassembled WGS sequence"/>
</dbReference>
<reference evidence="2 3" key="1">
    <citation type="submission" date="2020-08" db="EMBL/GenBank/DDBJ databases">
        <title>Novel species isolated from subtropical streams in China.</title>
        <authorList>
            <person name="Lu H."/>
        </authorList>
    </citation>
    <scope>NUCLEOTIDE SEQUENCE [LARGE SCALE GENOMIC DNA]</scope>
    <source>
        <strain evidence="2 3">CY18W</strain>
    </source>
</reference>
<gene>
    <name evidence="2" type="ORF">H8L32_19185</name>
</gene>
<name>A0ABR6ZVT0_9BURK</name>
<keyword evidence="3" id="KW-1185">Reference proteome</keyword>
<dbReference type="RefSeq" id="WP_186948874.1">
    <property type="nucleotide sequence ID" value="NZ_JACOGF010000010.1"/>
</dbReference>
<evidence type="ECO:0000256" key="1">
    <source>
        <dbReference type="SAM" id="SignalP"/>
    </source>
</evidence>
<accession>A0ABR6ZVT0</accession>
<proteinExistence type="predicted"/>
<evidence type="ECO:0000313" key="3">
    <source>
        <dbReference type="Proteomes" id="UP000650424"/>
    </source>
</evidence>
<organism evidence="2 3">
    <name type="scientific">Undibacterium hunanense</name>
    <dbReference type="NCBI Taxonomy" id="2762292"/>
    <lineage>
        <taxon>Bacteria</taxon>
        <taxon>Pseudomonadati</taxon>
        <taxon>Pseudomonadota</taxon>
        <taxon>Betaproteobacteria</taxon>
        <taxon>Burkholderiales</taxon>
        <taxon>Oxalobacteraceae</taxon>
        <taxon>Undibacterium</taxon>
    </lineage>
</organism>
<evidence type="ECO:0000313" key="2">
    <source>
        <dbReference type="EMBL" id="MBC3919620.1"/>
    </source>
</evidence>
<protein>
    <submittedName>
        <fullName evidence="2">DUF3313 domain-containing protein</fullName>
    </submittedName>
</protein>
<feature type="chain" id="PRO_5046775316" evidence="1">
    <location>
        <begin position="21"/>
        <end position="220"/>
    </location>
</feature>
<comment type="caution">
    <text evidence="2">The sequence shown here is derived from an EMBL/GenBank/DDBJ whole genome shotgun (WGS) entry which is preliminary data.</text>
</comment>
<dbReference type="Pfam" id="PF11769">
    <property type="entry name" value="DUF3313"/>
    <property type="match status" value="1"/>
</dbReference>
<keyword evidence="1" id="KW-0732">Signal</keyword>
<sequence>MSTPSISIRLAGLACCLALAACSSTQPIPYSGINSSSQMLLNQRDATGRKPYEYKTDTNWNNYAAVIIDPVIIYRGGDGQFEDVAEEDRIYLARYMQSAFKAKLDTRFRSVMTPAQNALRIKLTLAGARENTPFLSTLSRFDLLGGPYNATQAIRGKEGAMTGSVSFVVEIYDSWTNVLLGAYVSKQYPNAWNLKAGIGAMSASEAGIDIGAEDLLSFLR</sequence>
<dbReference type="InterPro" id="IPR021747">
    <property type="entry name" value="DUF3313"/>
</dbReference>
<dbReference type="EMBL" id="JACOGF010000010">
    <property type="protein sequence ID" value="MBC3919620.1"/>
    <property type="molecule type" value="Genomic_DNA"/>
</dbReference>
<feature type="signal peptide" evidence="1">
    <location>
        <begin position="1"/>
        <end position="20"/>
    </location>
</feature>